<proteinExistence type="predicted"/>
<name>A0A4Q1KV76_9FLAO</name>
<organism evidence="1 2">
    <name type="scientific">Flavobacterium piscinae</name>
    <dbReference type="NCBI Taxonomy" id="2506424"/>
    <lineage>
        <taxon>Bacteria</taxon>
        <taxon>Pseudomonadati</taxon>
        <taxon>Bacteroidota</taxon>
        <taxon>Flavobacteriia</taxon>
        <taxon>Flavobacteriales</taxon>
        <taxon>Flavobacteriaceae</taxon>
        <taxon>Flavobacterium</taxon>
    </lineage>
</organism>
<keyword evidence="2" id="KW-1185">Reference proteome</keyword>
<evidence type="ECO:0000313" key="1">
    <source>
        <dbReference type="EMBL" id="RXR34143.1"/>
    </source>
</evidence>
<dbReference type="Proteomes" id="UP000289734">
    <property type="component" value="Unassembled WGS sequence"/>
</dbReference>
<comment type="caution">
    <text evidence="1">The sequence shown here is derived from an EMBL/GenBank/DDBJ whole genome shotgun (WGS) entry which is preliminary data.</text>
</comment>
<accession>A0A4Q1KV76</accession>
<gene>
    <name evidence="1" type="ORF">EQG68_03660</name>
</gene>
<dbReference type="EMBL" id="SBKQ01000003">
    <property type="protein sequence ID" value="RXR34143.1"/>
    <property type="molecule type" value="Genomic_DNA"/>
</dbReference>
<evidence type="ECO:0000313" key="2">
    <source>
        <dbReference type="Proteomes" id="UP000289734"/>
    </source>
</evidence>
<dbReference type="OrthoDB" id="797685at2"/>
<dbReference type="RefSeq" id="WP_129463429.1">
    <property type="nucleotide sequence ID" value="NZ_JACSXZ010000001.1"/>
</dbReference>
<dbReference type="AlphaFoldDB" id="A0A4Q1KV76"/>
<sequence length="160" mass="18820">MEIKLIKEQFSNEKIFNKIIPKIIEWDNSDLHGRGLYKKMEKYAYIELKISVNIKESFVSTIEWNEDLIPLEFSETVIDVLNFFISLVKVLKNEDMYFKVEMIDGGYSPVDSTNKLYEIATIFAILDCFDSSDRIITKLDIERIEKIKKVYSKFPKNSNP</sequence>
<protein>
    <submittedName>
        <fullName evidence="1">Uncharacterized protein</fullName>
    </submittedName>
</protein>
<reference evidence="2" key="1">
    <citation type="submission" date="2019-01" db="EMBL/GenBank/DDBJ databases">
        <title>Cytophagaceae bacterium strain CAR-16.</title>
        <authorList>
            <person name="Chen W.-M."/>
        </authorList>
    </citation>
    <scope>NUCLEOTIDE SEQUENCE [LARGE SCALE GENOMIC DNA]</scope>
    <source>
        <strain evidence="2">ICH-30</strain>
    </source>
</reference>